<dbReference type="InterPro" id="IPR029062">
    <property type="entry name" value="Class_I_gatase-like"/>
</dbReference>
<gene>
    <name evidence="3" type="ORF">JHL15_10770</name>
</gene>
<reference evidence="4" key="1">
    <citation type="submission" date="2021-01" db="EMBL/GenBank/DDBJ databases">
        <title>Genome public.</title>
        <authorList>
            <person name="Liu C."/>
            <person name="Sun Q."/>
        </authorList>
    </citation>
    <scope>NUCLEOTIDE SEQUENCE [LARGE SCALE GENOMIC DNA]</scope>
    <source>
        <strain evidence="4">YIM B02567</strain>
    </source>
</reference>
<feature type="signal peptide" evidence="1">
    <location>
        <begin position="1"/>
        <end position="32"/>
    </location>
</feature>
<dbReference type="Gene3D" id="3.40.50.880">
    <property type="match status" value="1"/>
</dbReference>
<evidence type="ECO:0000313" key="3">
    <source>
        <dbReference type="EMBL" id="MBK1896236.1"/>
    </source>
</evidence>
<dbReference type="PANTHER" id="PTHR43130">
    <property type="entry name" value="ARAC-FAMILY TRANSCRIPTIONAL REGULATOR"/>
    <property type="match status" value="1"/>
</dbReference>
<sequence length="250" mass="27354">MKNKYSKSRRSFIKKMAAGSLLLSLSPLMGLARITEKQTDMTENNDNKLLLGMVVFEGFELLDTFGPLEMFGSLRDKVEIVMIGQQHGSVKSSAGPAVVVDRTFEEIKALDILMIPGGGGTRKEVNNQPFLDALKKLGEQTPHVASICTGAALLAKTGLIDGIKATTNKRAFKWATSQSDQVLWIKEARWVEDGKFFTSSGVSAGTDMALALIEKLFGYDVAMNTANGAEYIWNKDPHYDPFAKLNGLLD</sequence>
<dbReference type="PANTHER" id="PTHR43130:SF15">
    <property type="entry name" value="THIJ_PFPI FAMILY PROTEIN (AFU_ORTHOLOGUE AFUA_5G14240)"/>
    <property type="match status" value="1"/>
</dbReference>
<dbReference type="InterPro" id="IPR052158">
    <property type="entry name" value="INH-QAR"/>
</dbReference>
<keyword evidence="4" id="KW-1185">Reference proteome</keyword>
<name>A0ABS1FUY5_9FLAO</name>
<protein>
    <submittedName>
        <fullName evidence="3">DJ-1/PfpI family protein</fullName>
    </submittedName>
</protein>
<dbReference type="PROSITE" id="PS51318">
    <property type="entry name" value="TAT"/>
    <property type="match status" value="1"/>
</dbReference>
<evidence type="ECO:0000259" key="2">
    <source>
        <dbReference type="Pfam" id="PF01965"/>
    </source>
</evidence>
<dbReference type="Proteomes" id="UP000628669">
    <property type="component" value="Unassembled WGS sequence"/>
</dbReference>
<comment type="caution">
    <text evidence="3">The sequence shown here is derived from an EMBL/GenBank/DDBJ whole genome shotgun (WGS) entry which is preliminary data.</text>
</comment>
<dbReference type="Pfam" id="PF01965">
    <property type="entry name" value="DJ-1_PfpI"/>
    <property type="match status" value="1"/>
</dbReference>
<dbReference type="SUPFAM" id="SSF52317">
    <property type="entry name" value="Class I glutamine amidotransferase-like"/>
    <property type="match status" value="1"/>
</dbReference>
<feature type="chain" id="PRO_5045326625" evidence="1">
    <location>
        <begin position="33"/>
        <end position="250"/>
    </location>
</feature>
<accession>A0ABS1FUY5</accession>
<dbReference type="CDD" id="cd03139">
    <property type="entry name" value="GATase1_PfpI_2"/>
    <property type="match status" value="1"/>
</dbReference>
<evidence type="ECO:0000256" key="1">
    <source>
        <dbReference type="SAM" id="SignalP"/>
    </source>
</evidence>
<proteinExistence type="predicted"/>
<dbReference type="InterPro" id="IPR002818">
    <property type="entry name" value="DJ-1/PfpI"/>
</dbReference>
<organism evidence="3 4">
    <name type="scientific">Chryseobacterium paridis</name>
    <dbReference type="NCBI Taxonomy" id="2800328"/>
    <lineage>
        <taxon>Bacteria</taxon>
        <taxon>Pseudomonadati</taxon>
        <taxon>Bacteroidota</taxon>
        <taxon>Flavobacteriia</taxon>
        <taxon>Flavobacteriales</taxon>
        <taxon>Weeksellaceae</taxon>
        <taxon>Chryseobacterium group</taxon>
        <taxon>Chryseobacterium</taxon>
    </lineage>
</organism>
<dbReference type="EMBL" id="JAENHK010000010">
    <property type="protein sequence ID" value="MBK1896236.1"/>
    <property type="molecule type" value="Genomic_DNA"/>
</dbReference>
<dbReference type="InterPro" id="IPR006311">
    <property type="entry name" value="TAT_signal"/>
</dbReference>
<evidence type="ECO:0000313" key="4">
    <source>
        <dbReference type="Proteomes" id="UP000628669"/>
    </source>
</evidence>
<keyword evidence="1" id="KW-0732">Signal</keyword>
<dbReference type="RefSeq" id="WP_200245677.1">
    <property type="nucleotide sequence ID" value="NZ_JAENHK010000010.1"/>
</dbReference>
<feature type="domain" description="DJ-1/PfpI" evidence="2">
    <location>
        <begin position="53"/>
        <end position="214"/>
    </location>
</feature>